<dbReference type="SUPFAM" id="SSF48452">
    <property type="entry name" value="TPR-like"/>
    <property type="match status" value="1"/>
</dbReference>
<dbReference type="InterPro" id="IPR016024">
    <property type="entry name" value="ARM-type_fold"/>
</dbReference>
<dbReference type="Pfam" id="PF24883">
    <property type="entry name" value="NPHP3_N"/>
    <property type="match status" value="1"/>
</dbReference>
<evidence type="ECO:0000313" key="4">
    <source>
        <dbReference type="Proteomes" id="UP000184383"/>
    </source>
</evidence>
<dbReference type="SUPFAM" id="SSF52540">
    <property type="entry name" value="P-loop containing nucleoside triphosphate hydrolases"/>
    <property type="match status" value="1"/>
</dbReference>
<evidence type="ECO:0000256" key="1">
    <source>
        <dbReference type="ARBA" id="ARBA00022737"/>
    </source>
</evidence>
<name>A0A1L9S0Q7_ASPWE</name>
<dbReference type="InterPro" id="IPR056884">
    <property type="entry name" value="NPHP3-like_N"/>
</dbReference>
<dbReference type="RefSeq" id="XP_040694420.1">
    <property type="nucleotide sequence ID" value="XM_040830051.1"/>
</dbReference>
<dbReference type="VEuPathDB" id="FungiDB:ASPWEDRAFT_166807"/>
<feature type="domain" description="Nephrocystin 3-like N-terminal" evidence="2">
    <location>
        <begin position="69"/>
        <end position="227"/>
    </location>
</feature>
<sequence>MVDSAFISTKTGRFIELGFASKGPEPFMGLDEQDTLPRQGELLDSHLRYLNPTCYTSFLQDHACTAHDQWYLDLPVYKNWLDRVSDGRLLWIHGPTGIGKSSAAAHIVQQCLDIAIQPANESAVVYFFFNDLTEDRRTITSFLVTAIAQLFTQRPELCSRVPLTYIPLIEGVPRDHLWAAFESLLASFAYSYCVLDGVPMPELSALVGKMQRLSLRACSNLRLLITSCIPPSETLAESSRFWAEIQLPHASQEGSGACPSANYSTVFSLARRLQGGFYCSIIANKAGLDIRDMDSLLSILIQRLKGKEPLIRERAYKILQWMIVSPVALTIAELDQLLSLLPASQQVIRAESVIRECLQGLVDLPNSQGYVQFAVPPVRIYIVSGRAFHTAFTEDTPIPLVKVYRNAALDTLKYLATWRPTGDIRQSTSGSRSMASWDLKLLGSSWLQFVTQTTPDCEMLSALKTVLNQVSHRLWFQSLARQDPDTALIQVYDVPLIKWLQKSHDVGSAAAIGTLLGHYRNKVIQIISTARPSDPTRLVRTINCLAQLHLLSNLPDTAEELLRQCLRVVRTWQIPKDTSGGPPFYIFGHTVDTGQLLTVRNTRGQTMGLHAKPFNTLLAQAECLVDTQIVRKRILENLSRMQRLVHQGLHREAGLVHRTITQQFTPLRWDGAILEDTMIHLAFLLWDQGRIPEINSLLAENVPEIEPKNAIVLVCCSMGAAINRETHRGMVDAKIDGSGTGREAIEIIERLGKYYLNQGDGEDAVHLYERACQKTGGYNIHDSLRFNCLKGLIAAYLMVSNLSAAHSILQQIGSLSIPQIREMTPDQRAAKVNWAIVLQQIGLEHLAFDIIDDLAVSLQGMELGEHDSTREETMTSIMRITTAAFQVKRQQYKEAESLLRKALADNTLSQPQVIAAKQNLGIVLRHLGRTAEAQGVSSDVEAYARAAGSHGQEMIQGAYLLG</sequence>
<dbReference type="Proteomes" id="UP000184383">
    <property type="component" value="Unassembled WGS sequence"/>
</dbReference>
<dbReference type="STRING" id="1073089.A0A1L9S0Q7"/>
<accession>A0A1L9S0Q7</accession>
<protein>
    <recommendedName>
        <fullName evidence="2">Nephrocystin 3-like N-terminal domain-containing protein</fullName>
    </recommendedName>
</protein>
<dbReference type="OrthoDB" id="2378324at2759"/>
<dbReference type="SUPFAM" id="SSF48371">
    <property type="entry name" value="ARM repeat"/>
    <property type="match status" value="1"/>
</dbReference>
<dbReference type="InterPro" id="IPR027417">
    <property type="entry name" value="P-loop_NTPase"/>
</dbReference>
<keyword evidence="4" id="KW-1185">Reference proteome</keyword>
<keyword evidence="1" id="KW-0677">Repeat</keyword>
<dbReference type="Gene3D" id="1.25.40.10">
    <property type="entry name" value="Tetratricopeptide repeat domain"/>
    <property type="match status" value="2"/>
</dbReference>
<dbReference type="PANTHER" id="PTHR10039">
    <property type="entry name" value="AMELOGENIN"/>
    <property type="match status" value="1"/>
</dbReference>
<dbReference type="InterPro" id="IPR011990">
    <property type="entry name" value="TPR-like_helical_dom_sf"/>
</dbReference>
<proteinExistence type="predicted"/>
<dbReference type="GeneID" id="63745899"/>
<reference evidence="4" key="1">
    <citation type="journal article" date="2017" name="Genome Biol.">
        <title>Comparative genomics reveals high biological diversity and specific adaptations in the industrially and medically important fungal genus Aspergillus.</title>
        <authorList>
            <person name="de Vries R.P."/>
            <person name="Riley R."/>
            <person name="Wiebenga A."/>
            <person name="Aguilar-Osorio G."/>
            <person name="Amillis S."/>
            <person name="Uchima C.A."/>
            <person name="Anderluh G."/>
            <person name="Asadollahi M."/>
            <person name="Askin M."/>
            <person name="Barry K."/>
            <person name="Battaglia E."/>
            <person name="Bayram O."/>
            <person name="Benocci T."/>
            <person name="Braus-Stromeyer S.A."/>
            <person name="Caldana C."/>
            <person name="Canovas D."/>
            <person name="Cerqueira G.C."/>
            <person name="Chen F."/>
            <person name="Chen W."/>
            <person name="Choi C."/>
            <person name="Clum A."/>
            <person name="Dos Santos R.A."/>
            <person name="Damasio A.R."/>
            <person name="Diallinas G."/>
            <person name="Emri T."/>
            <person name="Fekete E."/>
            <person name="Flipphi M."/>
            <person name="Freyberg S."/>
            <person name="Gallo A."/>
            <person name="Gournas C."/>
            <person name="Habgood R."/>
            <person name="Hainaut M."/>
            <person name="Harispe M.L."/>
            <person name="Henrissat B."/>
            <person name="Hilden K.S."/>
            <person name="Hope R."/>
            <person name="Hossain A."/>
            <person name="Karabika E."/>
            <person name="Karaffa L."/>
            <person name="Karanyi Z."/>
            <person name="Krasevec N."/>
            <person name="Kuo A."/>
            <person name="Kusch H."/>
            <person name="LaButti K."/>
            <person name="Lagendijk E.L."/>
            <person name="Lapidus A."/>
            <person name="Levasseur A."/>
            <person name="Lindquist E."/>
            <person name="Lipzen A."/>
            <person name="Logrieco A.F."/>
            <person name="MacCabe A."/>
            <person name="Maekelae M.R."/>
            <person name="Malavazi I."/>
            <person name="Melin P."/>
            <person name="Meyer V."/>
            <person name="Mielnichuk N."/>
            <person name="Miskei M."/>
            <person name="Molnar A.P."/>
            <person name="Mule G."/>
            <person name="Ngan C.Y."/>
            <person name="Orejas M."/>
            <person name="Orosz E."/>
            <person name="Ouedraogo J.P."/>
            <person name="Overkamp K.M."/>
            <person name="Park H.-S."/>
            <person name="Perrone G."/>
            <person name="Piumi F."/>
            <person name="Punt P.J."/>
            <person name="Ram A.F."/>
            <person name="Ramon A."/>
            <person name="Rauscher S."/>
            <person name="Record E."/>
            <person name="Riano-Pachon D.M."/>
            <person name="Robert V."/>
            <person name="Roehrig J."/>
            <person name="Ruller R."/>
            <person name="Salamov A."/>
            <person name="Salih N.S."/>
            <person name="Samson R.A."/>
            <person name="Sandor E."/>
            <person name="Sanguinetti M."/>
            <person name="Schuetze T."/>
            <person name="Sepcic K."/>
            <person name="Shelest E."/>
            <person name="Sherlock G."/>
            <person name="Sophianopoulou V."/>
            <person name="Squina F.M."/>
            <person name="Sun H."/>
            <person name="Susca A."/>
            <person name="Todd R.B."/>
            <person name="Tsang A."/>
            <person name="Unkles S.E."/>
            <person name="van de Wiele N."/>
            <person name="van Rossen-Uffink D."/>
            <person name="Oliveira J.V."/>
            <person name="Vesth T.C."/>
            <person name="Visser J."/>
            <person name="Yu J.-H."/>
            <person name="Zhou M."/>
            <person name="Andersen M.R."/>
            <person name="Archer D.B."/>
            <person name="Baker S.E."/>
            <person name="Benoit I."/>
            <person name="Brakhage A.A."/>
            <person name="Braus G.H."/>
            <person name="Fischer R."/>
            <person name="Frisvad J.C."/>
            <person name="Goldman G.H."/>
            <person name="Houbraken J."/>
            <person name="Oakley B."/>
            <person name="Pocsi I."/>
            <person name="Scazzocchio C."/>
            <person name="Seiboth B."/>
            <person name="vanKuyk P.A."/>
            <person name="Wortman J."/>
            <person name="Dyer P.S."/>
            <person name="Grigoriev I.V."/>
        </authorList>
    </citation>
    <scope>NUCLEOTIDE SEQUENCE [LARGE SCALE GENOMIC DNA]</scope>
    <source>
        <strain evidence="4">DTO 134E9</strain>
    </source>
</reference>
<evidence type="ECO:0000313" key="3">
    <source>
        <dbReference type="EMBL" id="OJJ40744.1"/>
    </source>
</evidence>
<dbReference type="EMBL" id="KV878209">
    <property type="protein sequence ID" value="OJJ40744.1"/>
    <property type="molecule type" value="Genomic_DNA"/>
</dbReference>
<organism evidence="3 4">
    <name type="scientific">Aspergillus wentii DTO 134E9</name>
    <dbReference type="NCBI Taxonomy" id="1073089"/>
    <lineage>
        <taxon>Eukaryota</taxon>
        <taxon>Fungi</taxon>
        <taxon>Dikarya</taxon>
        <taxon>Ascomycota</taxon>
        <taxon>Pezizomycotina</taxon>
        <taxon>Eurotiomycetes</taxon>
        <taxon>Eurotiomycetidae</taxon>
        <taxon>Eurotiales</taxon>
        <taxon>Aspergillaceae</taxon>
        <taxon>Aspergillus</taxon>
        <taxon>Aspergillus subgen. Cremei</taxon>
    </lineage>
</organism>
<dbReference type="AlphaFoldDB" id="A0A1L9S0Q7"/>
<evidence type="ECO:0000259" key="2">
    <source>
        <dbReference type="Pfam" id="PF24883"/>
    </source>
</evidence>
<gene>
    <name evidence="3" type="ORF">ASPWEDRAFT_166807</name>
</gene>